<proteinExistence type="predicted"/>
<evidence type="ECO:0000313" key="3">
    <source>
        <dbReference type="Proteomes" id="UP000533469"/>
    </source>
</evidence>
<comment type="caution">
    <text evidence="2">The sequence shown here is derived from an EMBL/GenBank/DDBJ whole genome shotgun (WGS) entry which is preliminary data.</text>
</comment>
<dbReference type="RefSeq" id="WP_183190696.1">
    <property type="nucleotide sequence ID" value="NZ_JACICD010000006.1"/>
</dbReference>
<keyword evidence="3" id="KW-1185">Reference proteome</keyword>
<feature type="region of interest" description="Disordered" evidence="1">
    <location>
        <begin position="218"/>
        <end position="239"/>
    </location>
</feature>
<evidence type="ECO:0000313" key="2">
    <source>
        <dbReference type="EMBL" id="MBB3772519.1"/>
    </source>
</evidence>
<name>A0A839ZCR1_9HYPH</name>
<reference evidence="2 3" key="1">
    <citation type="submission" date="2020-08" db="EMBL/GenBank/DDBJ databases">
        <title>Genomic Encyclopedia of Type Strains, Phase IV (KMG-IV): sequencing the most valuable type-strain genomes for metagenomic binning, comparative biology and taxonomic classification.</title>
        <authorList>
            <person name="Goeker M."/>
        </authorList>
    </citation>
    <scope>NUCLEOTIDE SEQUENCE [LARGE SCALE GENOMIC DNA]</scope>
    <source>
        <strain evidence="2 3">DSM 5895</strain>
    </source>
</reference>
<protein>
    <submittedName>
        <fullName evidence="2">Uncharacterized protein</fullName>
    </submittedName>
</protein>
<dbReference type="AlphaFoldDB" id="A0A839ZCR1"/>
<dbReference type="EMBL" id="JACICD010000006">
    <property type="protein sequence ID" value="MBB3772519.1"/>
    <property type="molecule type" value="Genomic_DNA"/>
</dbReference>
<accession>A0A839ZCR1</accession>
<sequence>MTDADMQKSSRPVFSDTPDVSLSAALEHALYRQPDDIGPVDERAFCRALNAAARRGDVTFWGHKQNLAFELAFGPINAVVDRIDPTYFAADEDAAQRGFDAEYNRINAFCFSDDPEIIQGVIDSDQSEYISYSNVRVERDGFFRFLVDFHKSDCSGSDSSKSTRGPIKKYKLDELISFLKENPETTKEKAANHIDLKQKSRTFERLLVTAYAAPDVPRLKVGRRRGSKTKSPHENRRNK</sequence>
<feature type="compositionally biased region" description="Basic residues" evidence="1">
    <location>
        <begin position="220"/>
        <end position="230"/>
    </location>
</feature>
<evidence type="ECO:0000256" key="1">
    <source>
        <dbReference type="SAM" id="MobiDB-lite"/>
    </source>
</evidence>
<dbReference type="Proteomes" id="UP000533469">
    <property type="component" value="Unassembled WGS sequence"/>
</dbReference>
<organism evidence="2 3">
    <name type="scientific">Ancylobacter tetraedralis</name>
    <dbReference type="NCBI Taxonomy" id="217068"/>
    <lineage>
        <taxon>Bacteria</taxon>
        <taxon>Pseudomonadati</taxon>
        <taxon>Pseudomonadota</taxon>
        <taxon>Alphaproteobacteria</taxon>
        <taxon>Hyphomicrobiales</taxon>
        <taxon>Xanthobacteraceae</taxon>
        <taxon>Ancylobacter</taxon>
    </lineage>
</organism>
<gene>
    <name evidence="2" type="ORF">FHS55_003140</name>
</gene>